<feature type="non-terminal residue" evidence="2">
    <location>
        <position position="143"/>
    </location>
</feature>
<dbReference type="Pfam" id="PF13476">
    <property type="entry name" value="AAA_23"/>
    <property type="match status" value="1"/>
</dbReference>
<dbReference type="AlphaFoldDB" id="A0A0F9BN87"/>
<evidence type="ECO:0000259" key="1">
    <source>
        <dbReference type="Pfam" id="PF13476"/>
    </source>
</evidence>
<evidence type="ECO:0000313" key="2">
    <source>
        <dbReference type="EMBL" id="KKL23344.1"/>
    </source>
</evidence>
<dbReference type="EMBL" id="LAZR01037009">
    <property type="protein sequence ID" value="KKL23344.1"/>
    <property type="molecule type" value="Genomic_DNA"/>
</dbReference>
<dbReference type="SUPFAM" id="SSF52540">
    <property type="entry name" value="P-loop containing nucleoside triphosphate hydrolases"/>
    <property type="match status" value="1"/>
</dbReference>
<organism evidence="2">
    <name type="scientific">marine sediment metagenome</name>
    <dbReference type="NCBI Taxonomy" id="412755"/>
    <lineage>
        <taxon>unclassified sequences</taxon>
        <taxon>metagenomes</taxon>
        <taxon>ecological metagenomes</taxon>
    </lineage>
</organism>
<dbReference type="InterPro" id="IPR027417">
    <property type="entry name" value="P-loop_NTPase"/>
</dbReference>
<protein>
    <recommendedName>
        <fullName evidence="1">Rad50/SbcC-type AAA domain-containing protein</fullName>
    </recommendedName>
</protein>
<accession>A0A0F9BN87</accession>
<proteinExistence type="predicted"/>
<sequence>MLFLTKLHLENFCSYKHHTFDFKKPDGNPYQYICFFGPNGIGKTMLLEAISLLTMNQKGRNPEYVKRSLRKYVRNRDYDPSYERISGHVYRNDFAIETQNNLAEMIIEGTYEMDGESYIVRLTQNGFDRNDLAPEGNGPGPWG</sequence>
<name>A0A0F9BN87_9ZZZZ</name>
<reference evidence="2" key="1">
    <citation type="journal article" date="2015" name="Nature">
        <title>Complex archaea that bridge the gap between prokaryotes and eukaryotes.</title>
        <authorList>
            <person name="Spang A."/>
            <person name="Saw J.H."/>
            <person name="Jorgensen S.L."/>
            <person name="Zaremba-Niedzwiedzka K."/>
            <person name="Martijn J."/>
            <person name="Lind A.E."/>
            <person name="van Eijk R."/>
            <person name="Schleper C."/>
            <person name="Guy L."/>
            <person name="Ettema T.J."/>
        </authorList>
    </citation>
    <scope>NUCLEOTIDE SEQUENCE</scope>
</reference>
<gene>
    <name evidence="2" type="ORF">LCGC14_2426340</name>
</gene>
<comment type="caution">
    <text evidence="2">The sequence shown here is derived from an EMBL/GenBank/DDBJ whole genome shotgun (WGS) entry which is preliminary data.</text>
</comment>
<dbReference type="GO" id="GO:0016887">
    <property type="term" value="F:ATP hydrolysis activity"/>
    <property type="evidence" value="ECO:0007669"/>
    <property type="project" value="InterPro"/>
</dbReference>
<dbReference type="Gene3D" id="3.40.50.300">
    <property type="entry name" value="P-loop containing nucleotide triphosphate hydrolases"/>
    <property type="match status" value="1"/>
</dbReference>
<dbReference type="GO" id="GO:0006302">
    <property type="term" value="P:double-strand break repair"/>
    <property type="evidence" value="ECO:0007669"/>
    <property type="project" value="InterPro"/>
</dbReference>
<feature type="domain" description="Rad50/SbcC-type AAA" evidence="1">
    <location>
        <begin position="6"/>
        <end position="114"/>
    </location>
</feature>
<dbReference type="InterPro" id="IPR038729">
    <property type="entry name" value="Rad50/SbcC_AAA"/>
</dbReference>